<gene>
    <name evidence="3" type="ORF">RR48_06543</name>
</gene>
<accession>A0A194RPA8</accession>
<keyword evidence="2" id="KW-0812">Transmembrane</keyword>
<evidence type="ECO:0000256" key="2">
    <source>
        <dbReference type="SAM" id="Phobius"/>
    </source>
</evidence>
<keyword evidence="2" id="KW-0472">Membrane</keyword>
<feature type="transmembrane region" description="Helical" evidence="2">
    <location>
        <begin position="12"/>
        <end position="34"/>
    </location>
</feature>
<keyword evidence="2" id="KW-1133">Transmembrane helix</keyword>
<evidence type="ECO:0000256" key="1">
    <source>
        <dbReference type="SAM" id="MobiDB-lite"/>
    </source>
</evidence>
<dbReference type="InParanoid" id="A0A194RPA8"/>
<dbReference type="Proteomes" id="UP000053240">
    <property type="component" value="Unassembled WGS sequence"/>
</dbReference>
<feature type="region of interest" description="Disordered" evidence="1">
    <location>
        <begin position="470"/>
        <end position="489"/>
    </location>
</feature>
<keyword evidence="4" id="KW-1185">Reference proteome</keyword>
<reference evidence="3 4" key="1">
    <citation type="journal article" date="2015" name="Nat. Commun.">
        <title>Outbred genome sequencing and CRISPR/Cas9 gene editing in butterflies.</title>
        <authorList>
            <person name="Li X."/>
            <person name="Fan D."/>
            <person name="Zhang W."/>
            <person name="Liu G."/>
            <person name="Zhang L."/>
            <person name="Zhao L."/>
            <person name="Fang X."/>
            <person name="Chen L."/>
            <person name="Dong Y."/>
            <person name="Chen Y."/>
            <person name="Ding Y."/>
            <person name="Zhao R."/>
            <person name="Feng M."/>
            <person name="Zhu Y."/>
            <person name="Feng Y."/>
            <person name="Jiang X."/>
            <person name="Zhu D."/>
            <person name="Xiang H."/>
            <person name="Feng X."/>
            <person name="Li S."/>
            <person name="Wang J."/>
            <person name="Zhang G."/>
            <person name="Kronforst M.R."/>
            <person name="Wang W."/>
        </authorList>
    </citation>
    <scope>NUCLEOTIDE SEQUENCE [LARGE SCALE GENOMIC DNA]</scope>
    <source>
        <strain evidence="3">Ya'a_city_454_Pm</strain>
        <tissue evidence="3">Whole body</tissue>
    </source>
</reference>
<organism evidence="3 4">
    <name type="scientific">Papilio machaon</name>
    <name type="common">Old World swallowtail butterfly</name>
    <dbReference type="NCBI Taxonomy" id="76193"/>
    <lineage>
        <taxon>Eukaryota</taxon>
        <taxon>Metazoa</taxon>
        <taxon>Ecdysozoa</taxon>
        <taxon>Arthropoda</taxon>
        <taxon>Hexapoda</taxon>
        <taxon>Insecta</taxon>
        <taxon>Pterygota</taxon>
        <taxon>Neoptera</taxon>
        <taxon>Endopterygota</taxon>
        <taxon>Lepidoptera</taxon>
        <taxon>Glossata</taxon>
        <taxon>Ditrysia</taxon>
        <taxon>Papilionoidea</taxon>
        <taxon>Papilionidae</taxon>
        <taxon>Papilioninae</taxon>
        <taxon>Papilio</taxon>
    </lineage>
</organism>
<evidence type="ECO:0000313" key="3">
    <source>
        <dbReference type="EMBL" id="KPJ19683.1"/>
    </source>
</evidence>
<proteinExistence type="predicted"/>
<sequence length="1314" mass="152716">MSRCDYDGMFYRVFCVTLLATAFTFTVILTNVFIDIDGLLAKKGKQNHETTDNVEYKENIRSSEATNPPDDTTENVYDKNYIDDQTEPTYRTKRSIDSRNIVSNYHKNKINVLAAQLTKLLENIDNKGEIYPAEFNRKEENIDIDLAKIPFEEYFSNYNIGRKKETPEKDLHLAIHRLPQENIIENVDDNEISKTISKALKNYNSRGYTNIQAKDPEVVMKTIIEIKPLDIIEVKNKISNSQEKMKSPNKIKYKYLPNLQNIDKENLSIDEHKTVLKLKILGPNSRHEKNYESHRIFEVIPKHDQYYYLSKALEYLRKYSTYNKEQFAFVRLDKSNKDRMKRQIKVRYEDYDATTPKIKPVRKATKKADDELYVEIETHFDGSGAKGERKKKLVKSLIDRIQKAIRSDELGNSDKKKTHEHLQIKKRIQNPLKHKPKNIMKMSSVEHRQQNPINKIEEVKDVLQDGEVKSVDDLEEPDTNPNSFSAPNIENSAEAENSEFNNILSSGIPQRVQVPINLRQPDMPGKLKNSYADAGNVTLFIKDIDGSGFSVGFNQYVDEPPDVDSMKLFSGLENLIKTYHEDYDQNNNENNNVNEIEASAEKQHELMKRDVNADENRHILFRRSIQEVQNDYRSDAYNFIFDKKMLPYDRYEDVLNRPSHKTIPSDYEYKIRNYDYNPKNIKIFTKDIKIKALPIVLNDEKKMRPSEIFSLANLLIQDGKNREKRSLNVQKITNLKSRIKLARYINTKKMESKSLFFKNNRNKRNVDKIRIFTSDQSRGPSRQSEENVYVLSGENFFTNRASLREIELPESDTGADGGGEQHGDGTVPFVFDEPYSNSPNKEQDYITNIFDTKYSQNGLMSKYPHIFPGTARDSKEVQFTNDNEFLFKRDNKQQLKLENLLGMREGDNDPPEKDGRIPDIVNAISPSKNNYKVTVKILPKNLTNAPSGFKEMHTVINKTYNNNGLQYYSLVNVSEISKIEKINKTKENEHIDDNSNNNNKSTDDAKKQEQEKNMKLLLALQKEKIEKQLLYLNKEKEGLESILRGKDGIKERNIHDLFKDFMHLESNKPNDDMEFLHDMSHLQVHNTATVEPITESNIIVPITNHDIRIKLEAPKEPEINKIETVKEKDNEHLTNEILSQINKNTDILQCFLKKLSDKFEQTPSQTTRNPVERVTEENHLRAHPDLKDWGLHQLHDTFFNDHIHKNESQYAIPFVYAYQHPYLPPNKPPLPMAKIVYHGHIHTNNLHKYGNDGRKYNSNSNNFKHNHPTTKPSVNHEGNTFFIDSLARDVIVTPSKIVQKTDYPAPVVNVTQIH</sequence>
<dbReference type="EMBL" id="KQ459875">
    <property type="protein sequence ID" value="KPJ19683.1"/>
    <property type="molecule type" value="Genomic_DNA"/>
</dbReference>
<evidence type="ECO:0000313" key="4">
    <source>
        <dbReference type="Proteomes" id="UP000053240"/>
    </source>
</evidence>
<name>A0A194RPA8_PAPMA</name>
<protein>
    <submittedName>
        <fullName evidence="3">Uncharacterized protein</fullName>
    </submittedName>
</protein>
<feature type="region of interest" description="Disordered" evidence="1">
    <location>
        <begin position="987"/>
        <end position="1008"/>
    </location>
</feature>
<feature type="region of interest" description="Disordered" evidence="1">
    <location>
        <begin position="58"/>
        <end position="84"/>
    </location>
</feature>
<dbReference type="STRING" id="76193.A0A194RPA8"/>